<evidence type="ECO:0000313" key="1">
    <source>
        <dbReference type="EMBL" id="HJD42727.1"/>
    </source>
</evidence>
<dbReference type="EMBL" id="DWUU01000041">
    <property type="protein sequence ID" value="HJD42727.1"/>
    <property type="molecule type" value="Genomic_DNA"/>
</dbReference>
<sequence>MKYYEYHDVNRRGSIRRVDYTTLRQDGKRIPKYANIYLPYGYNGSDLEKKYDILYVMHGGGGSPDAWMDCCMVKNMLDYTIDTGEVDPLIVVFPSYYKTPREGAPVSETEQAEAEFFQKELMEDLLPAVESVCNTYADHMTAESFHASRMHRGFTGFSMGSANTWYTVMNNLDSFAWFAPLSGDCWSVEPMGGKTHTEETVKRLYDAVKKSGYTTDGYFIYTATGTEDKACEALDPQVREMKKYSDAFAFDEDYSKGNFHYLLEEGLKHEYSAVVQYLYNFLPYLFKKGK</sequence>
<reference evidence="1" key="1">
    <citation type="journal article" date="2021" name="PeerJ">
        <title>Extensive microbial diversity within the chicken gut microbiome revealed by metagenomics and culture.</title>
        <authorList>
            <person name="Gilroy R."/>
            <person name="Ravi A."/>
            <person name="Getino M."/>
            <person name="Pursley I."/>
            <person name="Horton D.L."/>
            <person name="Alikhan N.F."/>
            <person name="Baker D."/>
            <person name="Gharbi K."/>
            <person name="Hall N."/>
            <person name="Watson M."/>
            <person name="Adriaenssens E.M."/>
            <person name="Foster-Nyarko E."/>
            <person name="Jarju S."/>
            <person name="Secka A."/>
            <person name="Antonio M."/>
            <person name="Oren A."/>
            <person name="Chaudhuri R.R."/>
            <person name="La Ragione R."/>
            <person name="Hildebrand F."/>
            <person name="Pallen M.J."/>
        </authorList>
    </citation>
    <scope>NUCLEOTIDE SEQUENCE</scope>
    <source>
        <strain evidence="1">ChiBcec15-3976</strain>
    </source>
</reference>
<dbReference type="InterPro" id="IPR000801">
    <property type="entry name" value="Esterase-like"/>
</dbReference>
<dbReference type="Pfam" id="PF00756">
    <property type="entry name" value="Esterase"/>
    <property type="match status" value="1"/>
</dbReference>
<accession>A0A9D2RE03</accession>
<dbReference type="PANTHER" id="PTHR48098">
    <property type="entry name" value="ENTEROCHELIN ESTERASE-RELATED"/>
    <property type="match status" value="1"/>
</dbReference>
<evidence type="ECO:0000313" key="2">
    <source>
        <dbReference type="Proteomes" id="UP000823909"/>
    </source>
</evidence>
<dbReference type="Gene3D" id="3.40.50.1820">
    <property type="entry name" value="alpha/beta hydrolase"/>
    <property type="match status" value="1"/>
</dbReference>
<comment type="caution">
    <text evidence="1">The sequence shown here is derived from an EMBL/GenBank/DDBJ whole genome shotgun (WGS) entry which is preliminary data.</text>
</comment>
<protein>
    <recommendedName>
        <fullName evidence="3">Endo-1,4-beta-xylanase</fullName>
    </recommendedName>
</protein>
<gene>
    <name evidence="1" type="ORF">H9910_06925</name>
</gene>
<dbReference type="InterPro" id="IPR029058">
    <property type="entry name" value="AB_hydrolase_fold"/>
</dbReference>
<dbReference type="AlphaFoldDB" id="A0A9D2RE03"/>
<proteinExistence type="predicted"/>
<dbReference type="InterPro" id="IPR050583">
    <property type="entry name" value="Mycobacterial_A85_antigen"/>
</dbReference>
<name>A0A9D2RE03_9FIRM</name>
<reference evidence="1" key="2">
    <citation type="submission" date="2021-04" db="EMBL/GenBank/DDBJ databases">
        <authorList>
            <person name="Gilroy R."/>
        </authorList>
    </citation>
    <scope>NUCLEOTIDE SEQUENCE</scope>
    <source>
        <strain evidence="1">ChiBcec15-3976</strain>
    </source>
</reference>
<dbReference type="SUPFAM" id="SSF53474">
    <property type="entry name" value="alpha/beta-Hydrolases"/>
    <property type="match status" value="1"/>
</dbReference>
<organism evidence="1 2">
    <name type="scientific">Candidatus Mediterraneibacter quadrami</name>
    <dbReference type="NCBI Taxonomy" id="2838684"/>
    <lineage>
        <taxon>Bacteria</taxon>
        <taxon>Bacillati</taxon>
        <taxon>Bacillota</taxon>
        <taxon>Clostridia</taxon>
        <taxon>Lachnospirales</taxon>
        <taxon>Lachnospiraceae</taxon>
        <taxon>Mediterraneibacter</taxon>
    </lineage>
</organism>
<dbReference type="PANTHER" id="PTHR48098:SF1">
    <property type="entry name" value="DIACYLGLYCEROL ACYLTRANSFERASE_MYCOLYLTRANSFERASE AG85A"/>
    <property type="match status" value="1"/>
</dbReference>
<dbReference type="Proteomes" id="UP000823909">
    <property type="component" value="Unassembled WGS sequence"/>
</dbReference>
<dbReference type="GO" id="GO:0016747">
    <property type="term" value="F:acyltransferase activity, transferring groups other than amino-acyl groups"/>
    <property type="evidence" value="ECO:0007669"/>
    <property type="project" value="TreeGrafter"/>
</dbReference>
<evidence type="ECO:0008006" key="3">
    <source>
        <dbReference type="Google" id="ProtNLM"/>
    </source>
</evidence>